<dbReference type="GO" id="GO:0010020">
    <property type="term" value="P:chloroplast fission"/>
    <property type="evidence" value="ECO:0007669"/>
    <property type="project" value="InterPro"/>
</dbReference>
<evidence type="ECO:0000313" key="3">
    <source>
        <dbReference type="EMBL" id="EYU37746.1"/>
    </source>
</evidence>
<proteinExistence type="predicted"/>
<evidence type="ECO:0000256" key="1">
    <source>
        <dbReference type="SAM" id="MobiDB-lite"/>
    </source>
</evidence>
<dbReference type="eggNOG" id="ENOG502REYJ">
    <property type="taxonomic scope" value="Eukaryota"/>
</dbReference>
<protein>
    <submittedName>
        <fullName evidence="3">Uncharacterized protein</fullName>
    </submittedName>
</protein>
<feature type="region of interest" description="Disordered" evidence="1">
    <location>
        <begin position="27"/>
        <end position="57"/>
    </location>
</feature>
<feature type="compositionally biased region" description="Polar residues" evidence="1">
    <location>
        <begin position="27"/>
        <end position="36"/>
    </location>
</feature>
<organism evidence="3 4">
    <name type="scientific">Erythranthe guttata</name>
    <name type="common">Yellow monkey flower</name>
    <name type="synonym">Mimulus guttatus</name>
    <dbReference type="NCBI Taxonomy" id="4155"/>
    <lineage>
        <taxon>Eukaryota</taxon>
        <taxon>Viridiplantae</taxon>
        <taxon>Streptophyta</taxon>
        <taxon>Embryophyta</taxon>
        <taxon>Tracheophyta</taxon>
        <taxon>Spermatophyta</taxon>
        <taxon>Magnoliopsida</taxon>
        <taxon>eudicotyledons</taxon>
        <taxon>Gunneridae</taxon>
        <taxon>Pentapetalae</taxon>
        <taxon>asterids</taxon>
        <taxon>lamiids</taxon>
        <taxon>Lamiales</taxon>
        <taxon>Phrymaceae</taxon>
        <taxon>Erythranthe</taxon>
    </lineage>
</organism>
<dbReference type="EMBL" id="KI630513">
    <property type="protein sequence ID" value="EYU37746.1"/>
    <property type="molecule type" value="Genomic_DNA"/>
</dbReference>
<evidence type="ECO:0000256" key="2">
    <source>
        <dbReference type="SAM" id="Phobius"/>
    </source>
</evidence>
<accession>A0A022RBW4</accession>
<keyword evidence="2" id="KW-0472">Membrane</keyword>
<dbReference type="PANTHER" id="PTHR33600:SF3">
    <property type="entry name" value="PLASTID DIVISION PROTEIN PDV2"/>
    <property type="match status" value="1"/>
</dbReference>
<dbReference type="InterPro" id="IPR038939">
    <property type="entry name" value="PDV1/PDV2"/>
</dbReference>
<feature type="compositionally biased region" description="Basic and acidic residues" evidence="1">
    <location>
        <begin position="39"/>
        <end position="53"/>
    </location>
</feature>
<dbReference type="AlphaFoldDB" id="A0A022RBW4"/>
<gene>
    <name evidence="3" type="ORF">MIMGU_mgv1a011496mg</name>
</gene>
<dbReference type="PhylomeDB" id="A0A022RBW4"/>
<keyword evidence="2" id="KW-1133">Transmembrane helix</keyword>
<dbReference type="PANTHER" id="PTHR33600">
    <property type="entry name" value="PLASTID DIVISION PROTEIN PDV2"/>
    <property type="match status" value="1"/>
</dbReference>
<dbReference type="Proteomes" id="UP000030748">
    <property type="component" value="Unassembled WGS sequence"/>
</dbReference>
<feature type="transmembrane region" description="Helical" evidence="2">
    <location>
        <begin position="189"/>
        <end position="215"/>
    </location>
</feature>
<evidence type="ECO:0000313" key="4">
    <source>
        <dbReference type="Proteomes" id="UP000030748"/>
    </source>
</evidence>
<dbReference type="STRING" id="4155.A0A022RBW4"/>
<sequence length="279" mass="30674">MDEDRIALVLARTSDLRSKIITCISGTSSPSSTVKKQGQKSDSEENPDEQSHDFDEESENLLNIKDALDSLESQLSSLQALNQQQWYEKEAALAEIEYSQKKLLKELNEYKGKDLKVIHEAISFASETEDRNDLLLPPYPRRPSQSNSVLSEKNGYAFTSTRKIPLGKPAESNNRSGRSGSLWGPFESVAVLIGTAVKAGLTIVGVIAVLSLAGFEPRLKKRGINRIKISDLFKERLSECPKGKVAVIENGETRCVVKERVEIPFGAVVSSPDVSYGCG</sequence>
<keyword evidence="2" id="KW-0812">Transmembrane</keyword>
<name>A0A022RBW4_ERYGU</name>
<keyword evidence="4" id="KW-1185">Reference proteome</keyword>
<reference evidence="3 4" key="1">
    <citation type="journal article" date="2013" name="Proc. Natl. Acad. Sci. U.S.A.">
        <title>Fine-scale variation in meiotic recombination in Mimulus inferred from population shotgun sequencing.</title>
        <authorList>
            <person name="Hellsten U."/>
            <person name="Wright K.M."/>
            <person name="Jenkins J."/>
            <person name="Shu S."/>
            <person name="Yuan Y."/>
            <person name="Wessler S.R."/>
            <person name="Schmutz J."/>
            <person name="Willis J.H."/>
            <person name="Rokhsar D.S."/>
        </authorList>
    </citation>
    <scope>NUCLEOTIDE SEQUENCE [LARGE SCALE GENOMIC DNA]</scope>
    <source>
        <strain evidence="4">cv. DUN x IM62</strain>
    </source>
</reference>